<dbReference type="InterPro" id="IPR003425">
    <property type="entry name" value="CCB3/YggT"/>
</dbReference>
<dbReference type="PATRIC" id="fig|263475.3.peg.3933"/>
<keyword evidence="2" id="KW-0812">Transmembrane</keyword>
<gene>
    <name evidence="3" type="ORF">AMD00_13370</name>
</gene>
<evidence type="ECO:0000256" key="2">
    <source>
        <dbReference type="SAM" id="Phobius"/>
    </source>
</evidence>
<protein>
    <recommendedName>
        <fullName evidence="5">Cell division protein</fullName>
    </recommendedName>
</protein>
<keyword evidence="4" id="KW-1185">Reference proteome</keyword>
<sequence>MYIVGTIISRLIFFYSIALIIYIFMSWVPAAYESKFGQILGKICDPYLELFRRFIPPLGMIDISPIVALFVLNLANQGVVSLFNGFLL</sequence>
<dbReference type="Proteomes" id="UP000036867">
    <property type="component" value="Unassembled WGS sequence"/>
</dbReference>
<dbReference type="RefSeq" id="WP_053417527.1">
    <property type="nucleotide sequence ID" value="NZ_JBCMHV010000007.1"/>
</dbReference>
<feature type="transmembrane region" description="Helical" evidence="2">
    <location>
        <begin position="66"/>
        <end position="87"/>
    </location>
</feature>
<dbReference type="STRING" id="263475.AMD00_13370"/>
<dbReference type="GO" id="GO:0016020">
    <property type="term" value="C:membrane"/>
    <property type="evidence" value="ECO:0007669"/>
    <property type="project" value="InterPro"/>
</dbReference>
<evidence type="ECO:0008006" key="5">
    <source>
        <dbReference type="Google" id="ProtNLM"/>
    </source>
</evidence>
<evidence type="ECO:0000256" key="1">
    <source>
        <dbReference type="ARBA" id="ARBA00010894"/>
    </source>
</evidence>
<dbReference type="GeneID" id="301137085"/>
<evidence type="ECO:0000313" key="3">
    <source>
        <dbReference type="EMBL" id="KOO49356.1"/>
    </source>
</evidence>
<dbReference type="Pfam" id="PF02325">
    <property type="entry name" value="CCB3_YggT"/>
    <property type="match status" value="1"/>
</dbReference>
<dbReference type="PANTHER" id="PTHR33219">
    <property type="entry name" value="YLMG HOMOLOG PROTEIN 2, CHLOROPLASTIC"/>
    <property type="match status" value="1"/>
</dbReference>
<proteinExistence type="inferred from homology"/>
<comment type="similarity">
    <text evidence="1">Belongs to the YggT family.</text>
</comment>
<comment type="caution">
    <text evidence="3">The sequence shown here is derived from an EMBL/GenBank/DDBJ whole genome shotgun (WGS) entry which is preliminary data.</text>
</comment>
<keyword evidence="2" id="KW-1133">Transmembrane helix</keyword>
<dbReference type="OrthoDB" id="47652at2"/>
<reference evidence="4" key="1">
    <citation type="submission" date="2015-08" db="EMBL/GenBank/DDBJ databases">
        <title>Fjat-10028 dsm 16317.</title>
        <authorList>
            <person name="Liu B."/>
            <person name="Wang J."/>
            <person name="Zhu Y."/>
            <person name="Liu G."/>
            <person name="Chen Q."/>
            <person name="Chen Z."/>
            <person name="Lan J."/>
            <person name="Che J."/>
            <person name="Ge C."/>
            <person name="Shi H."/>
            <person name="Pan Z."/>
            <person name="Liu X."/>
        </authorList>
    </citation>
    <scope>NUCLEOTIDE SEQUENCE [LARGE SCALE GENOMIC DNA]</scope>
    <source>
        <strain evidence="4">DSM 16317</strain>
    </source>
</reference>
<organism evidence="3 4">
    <name type="scientific">Viridibacillus arvi</name>
    <dbReference type="NCBI Taxonomy" id="263475"/>
    <lineage>
        <taxon>Bacteria</taxon>
        <taxon>Bacillati</taxon>
        <taxon>Bacillota</taxon>
        <taxon>Bacilli</taxon>
        <taxon>Bacillales</taxon>
        <taxon>Caryophanaceae</taxon>
        <taxon>Viridibacillus</taxon>
    </lineage>
</organism>
<name>A0A0M0LEG6_9BACL</name>
<evidence type="ECO:0000313" key="4">
    <source>
        <dbReference type="Proteomes" id="UP000036867"/>
    </source>
</evidence>
<accession>A0A0M0LEG6</accession>
<keyword evidence="2" id="KW-0472">Membrane</keyword>
<feature type="transmembrane region" description="Helical" evidence="2">
    <location>
        <begin position="12"/>
        <end position="32"/>
    </location>
</feature>
<dbReference type="EMBL" id="LILB01000005">
    <property type="protein sequence ID" value="KOO49356.1"/>
    <property type="molecule type" value="Genomic_DNA"/>
</dbReference>
<dbReference type="AlphaFoldDB" id="A0A0M0LEG6"/>
<dbReference type="PANTHER" id="PTHR33219:SF14">
    <property type="entry name" value="PROTEIN COFACTOR ASSEMBLY OF COMPLEX C SUBUNIT B CCB3, CHLOROPLASTIC-RELATED"/>
    <property type="match status" value="1"/>
</dbReference>